<keyword evidence="3" id="KW-0493">Microtubule</keyword>
<evidence type="ECO:0000256" key="6">
    <source>
        <dbReference type="ARBA" id="ARBA00023054"/>
    </source>
</evidence>
<evidence type="ECO:0000256" key="2">
    <source>
        <dbReference type="ARBA" id="ARBA00022490"/>
    </source>
</evidence>
<dbReference type="InterPro" id="IPR036961">
    <property type="entry name" value="Kinesin_motor_dom_sf"/>
</dbReference>
<dbReference type="Gene3D" id="3.40.850.10">
    <property type="entry name" value="Kinesin motor domain"/>
    <property type="match status" value="1"/>
</dbReference>
<dbReference type="SUPFAM" id="SSF52540">
    <property type="entry name" value="P-loop containing nucleoside triphosphate hydrolases"/>
    <property type="match status" value="1"/>
</dbReference>
<reference evidence="13" key="2">
    <citation type="journal article" date="2023" name="Science">
        <title>Genomic signatures of disease resistance in endangered staghorn corals.</title>
        <authorList>
            <person name="Vollmer S.V."/>
            <person name="Selwyn J.D."/>
            <person name="Despard B.A."/>
            <person name="Roesel C.L."/>
        </authorList>
    </citation>
    <scope>NUCLEOTIDE SEQUENCE</scope>
    <source>
        <strain evidence="13">K2</strain>
    </source>
</reference>
<dbReference type="CDD" id="cd22707">
    <property type="entry name" value="FHA_KIF14"/>
    <property type="match status" value="1"/>
</dbReference>
<dbReference type="Pfam" id="PF00225">
    <property type="entry name" value="Kinesin"/>
    <property type="match status" value="1"/>
</dbReference>
<comment type="caution">
    <text evidence="13">The sequence shown here is derived from an EMBL/GenBank/DDBJ whole genome shotgun (WGS) entry which is preliminary data.</text>
</comment>
<dbReference type="InterPro" id="IPR056523">
    <property type="entry name" value="4HB_KIF14"/>
</dbReference>
<dbReference type="Gene3D" id="6.10.250.2520">
    <property type="match status" value="1"/>
</dbReference>
<dbReference type="Pfam" id="PF16183">
    <property type="entry name" value="Kinesin_assoc"/>
    <property type="match status" value="1"/>
</dbReference>
<dbReference type="Pfam" id="PF23313">
    <property type="entry name" value="4HB_KIF14"/>
    <property type="match status" value="1"/>
</dbReference>
<feature type="binding site" evidence="9">
    <location>
        <begin position="331"/>
        <end position="338"/>
    </location>
    <ligand>
        <name>ATP</name>
        <dbReference type="ChEBI" id="CHEBI:30616"/>
    </ligand>
</feature>
<feature type="compositionally biased region" description="Polar residues" evidence="11">
    <location>
        <begin position="1133"/>
        <end position="1152"/>
    </location>
</feature>
<dbReference type="InterPro" id="IPR000253">
    <property type="entry name" value="FHA_dom"/>
</dbReference>
<evidence type="ECO:0000256" key="9">
    <source>
        <dbReference type="PROSITE-ProRule" id="PRU00283"/>
    </source>
</evidence>
<comment type="similarity">
    <text evidence="9">Belongs to the TRAFAC class myosin-kinesin ATPase superfamily. Kinesin family.</text>
</comment>
<dbReference type="GO" id="GO:0003777">
    <property type="term" value="F:microtubule motor activity"/>
    <property type="evidence" value="ECO:0007669"/>
    <property type="project" value="InterPro"/>
</dbReference>
<dbReference type="Proteomes" id="UP001249851">
    <property type="component" value="Unassembled WGS sequence"/>
</dbReference>
<sequence>MSTPTKARSKRALPSVPLQRAASTDHIVTGTPKPRVISKRLDCESSSVDVLRNRNHVSSRQQQPKIDKGTGANIRSELSSRRKDLSSSDGGLTFVDSERETRKIAVAPMIAKKVDEFSCGSKETSTTVEQIDTKEEQVSTEKKIARVLPMTPWFLEEHTSQPANEQEPLVSKSVGGPELIDKLKTTKLHSSLEDYVTKIEGKGTLTPCKNIMDAVPSKMAGTPSIAQTIPQQALAEDAEGSSVRVGVRVRPLLPREEKDPNVHHCISMKDNKTIITSDSGMEFEFVYDYSIWSCDPKHPEFVGQEKLYKLMGQPLLNSAFEGYNTCLFAYGQTGSGKSYSIMGQGDDRGILPRFCEELFERIKCWKELQFTVEISYFEIYNEKIHDLLAPSKKKENKRVQLRVREHPILGPFVQDLSTYTASSYADVESWLAVGNSIRATAATGMNDKSSRSHSVFTMVMTQTKTEIFEDSETQMTTSSKINLIDLAGSERASQVLNDQVIKTAEVAALRLKEGGSINKSLHTLGKVISLLSDRESSGKKKMYIPYRDSTLTWRKLKKILRAELNFMSSPESNPGHIELKAEIERLKQFQGEGNQEISGKALAEVSLLKEKLKETQRLLAESTRNWQEKLALTEKRKLEEAEKLKKAGISFKVDNRLPNLVNLNEDPQLSEMLLYMLKEGETTVGQNDHDIKLNGALVAETHCVLRNDGEKVTISPLGDAQTYVNGQLIVEETILHHSDRVVIGGDHFFRLNHPIEVKKRRKTSVKGKSSESGTTEAAVVVKDYEFARNELAQAQDARLQAELEEAKEEARIKAQEEIVVRIQEAKEAAQQEMTLQKEQYEEKVSHLHEAMESLTTEKKQAEQSKQTAVEKISELQAHRMLLEQEILNNRKRLQMEALAAKQALEETKMNQVRIISELEREKKKMQDDVVKLKEAKQNREKVREEFRASFNNIGRKNSLADDPNKRELLRITMSLREANKISQSLAKHVAFSRDDVLVDGKSEIKIRLNNTKKGLTTLWSLEKFENAMEQMRELYQHRDNDSVSGESGDEVDPFNDPDDKWEKDFKIDSSTNRRISSISSSGLASRTKASSAGKTQGFSSNKAESIFAKYRTQQTEPPTDPPVVPPDDKGALRTSSVEMTSSIYPVAQPSSEQKGETGRPASYLPSVCIHSLDTYLESLKGILQFSDTIDKMCALEVLCNDINLSLKLWKNNLRTKRDYELSDPFSEPLHEKIMRSVKSIKTNVSVIKEVHNEKAASAAGNQNEVDRCCLTATCSLHLLIEHAQIWGSVENGNAQFTELRRQLIDAVTRLADHVIKIIQTIEASGSNVDDLFSAFSDDVRHVVRCTAIMAVASQNELLKDSDDSTVDDEDLNIAFIEGQDISLETSVRESMSAISEIREQLQTDSMESCITSVSFTSKPFLASRPSKVEREISDSVCTLIRTTGDFIHQGREVQMQLFSVSKQNPRIKSKRSRLLFVKNFVCGVNTLLQKARDLATNMRRACEHMDFENLVSLPDEISTASSSVVRQMRAFIQIQYSSYVDNNLNIVDELEYLEKKCNDIELAAGGLRKTVQRFLFLSPPKSLRKKHTCKVLNAGEKFSHGEYSSPLSERPENVTSPVCMRGRKHETRSARRLWSKESPV</sequence>
<dbReference type="InterPro" id="IPR001752">
    <property type="entry name" value="Kinesin_motor_dom"/>
</dbReference>
<dbReference type="PRINTS" id="PR00380">
    <property type="entry name" value="KINESINHEAVY"/>
</dbReference>
<keyword evidence="8" id="KW-0206">Cytoskeleton</keyword>
<feature type="compositionally biased region" description="Basic and acidic residues" evidence="11">
    <location>
        <begin position="1057"/>
        <end position="1067"/>
    </location>
</feature>
<feature type="compositionally biased region" description="Acidic residues" evidence="11">
    <location>
        <begin position="1047"/>
        <end position="1056"/>
    </location>
</feature>
<protein>
    <submittedName>
        <fullName evidence="13">Kinesin-like protein KIF14</fullName>
    </submittedName>
</protein>
<accession>A0AAD9Q2M4</accession>
<dbReference type="GO" id="GO:0005874">
    <property type="term" value="C:microtubule"/>
    <property type="evidence" value="ECO:0007669"/>
    <property type="project" value="UniProtKB-KW"/>
</dbReference>
<feature type="region of interest" description="Disordered" evidence="11">
    <location>
        <begin position="55"/>
        <end position="93"/>
    </location>
</feature>
<name>A0AAD9Q2M4_ACRCE</name>
<evidence type="ECO:0000256" key="8">
    <source>
        <dbReference type="ARBA" id="ARBA00023212"/>
    </source>
</evidence>
<keyword evidence="14" id="KW-1185">Reference proteome</keyword>
<dbReference type="SUPFAM" id="SSF49879">
    <property type="entry name" value="SMAD/FHA domain"/>
    <property type="match status" value="1"/>
</dbReference>
<feature type="compositionally biased region" description="Low complexity" evidence="11">
    <location>
        <begin position="1068"/>
        <end position="1086"/>
    </location>
</feature>
<dbReference type="PANTHER" id="PTHR47117">
    <property type="entry name" value="STAR-RELATED LIPID TRANSFER PROTEIN 9"/>
    <property type="match status" value="1"/>
</dbReference>
<evidence type="ECO:0000256" key="11">
    <source>
        <dbReference type="SAM" id="MobiDB-lite"/>
    </source>
</evidence>
<dbReference type="InterPro" id="IPR032405">
    <property type="entry name" value="Kinesin_assoc"/>
</dbReference>
<evidence type="ECO:0000256" key="7">
    <source>
        <dbReference type="ARBA" id="ARBA00023175"/>
    </source>
</evidence>
<dbReference type="GO" id="GO:0008017">
    <property type="term" value="F:microtubule binding"/>
    <property type="evidence" value="ECO:0007669"/>
    <property type="project" value="InterPro"/>
</dbReference>
<feature type="region of interest" description="Disordered" evidence="11">
    <location>
        <begin position="1038"/>
        <end position="1098"/>
    </location>
</feature>
<dbReference type="InterPro" id="IPR027417">
    <property type="entry name" value="P-loop_NTPase"/>
</dbReference>
<feature type="region of interest" description="Disordered" evidence="11">
    <location>
        <begin position="1"/>
        <end position="34"/>
    </location>
</feature>
<evidence type="ECO:0000256" key="4">
    <source>
        <dbReference type="ARBA" id="ARBA00022741"/>
    </source>
</evidence>
<organism evidence="13 14">
    <name type="scientific">Acropora cervicornis</name>
    <name type="common">Staghorn coral</name>
    <dbReference type="NCBI Taxonomy" id="6130"/>
    <lineage>
        <taxon>Eukaryota</taxon>
        <taxon>Metazoa</taxon>
        <taxon>Cnidaria</taxon>
        <taxon>Anthozoa</taxon>
        <taxon>Hexacorallia</taxon>
        <taxon>Scleractinia</taxon>
        <taxon>Astrocoeniina</taxon>
        <taxon>Acroporidae</taxon>
        <taxon>Acropora</taxon>
    </lineage>
</organism>
<dbReference type="PROSITE" id="PS00411">
    <property type="entry name" value="KINESIN_MOTOR_1"/>
    <property type="match status" value="1"/>
</dbReference>
<keyword evidence="2" id="KW-0963">Cytoplasm</keyword>
<dbReference type="EMBL" id="JARQWQ010000079">
    <property type="protein sequence ID" value="KAK2553236.1"/>
    <property type="molecule type" value="Genomic_DNA"/>
</dbReference>
<feature type="region of interest" description="Disordered" evidence="11">
    <location>
        <begin position="1112"/>
        <end position="1159"/>
    </location>
</feature>
<dbReference type="GO" id="GO:0005524">
    <property type="term" value="F:ATP binding"/>
    <property type="evidence" value="ECO:0007669"/>
    <property type="project" value="UniProtKB-UniRule"/>
</dbReference>
<proteinExistence type="inferred from homology"/>
<evidence type="ECO:0000259" key="12">
    <source>
        <dbReference type="PROSITE" id="PS50067"/>
    </source>
</evidence>
<dbReference type="PANTHER" id="PTHR47117:SF5">
    <property type="entry name" value="KINESIN-LIKE PROTEIN KIF14"/>
    <property type="match status" value="1"/>
</dbReference>
<keyword evidence="6 10" id="KW-0175">Coiled coil</keyword>
<evidence type="ECO:0000256" key="3">
    <source>
        <dbReference type="ARBA" id="ARBA00022701"/>
    </source>
</evidence>
<dbReference type="SMART" id="SM00129">
    <property type="entry name" value="KISc"/>
    <property type="match status" value="1"/>
</dbReference>
<feature type="compositionally biased region" description="Polar residues" evidence="11">
    <location>
        <begin position="1087"/>
        <end position="1098"/>
    </location>
</feature>
<evidence type="ECO:0000256" key="1">
    <source>
        <dbReference type="ARBA" id="ARBA00004245"/>
    </source>
</evidence>
<dbReference type="Pfam" id="PF00498">
    <property type="entry name" value="FHA"/>
    <property type="match status" value="1"/>
</dbReference>
<keyword evidence="7 9" id="KW-0505">Motor protein</keyword>
<dbReference type="InterPro" id="IPR008984">
    <property type="entry name" value="SMAD_FHA_dom_sf"/>
</dbReference>
<dbReference type="PROSITE" id="PS50067">
    <property type="entry name" value="KINESIN_MOTOR_2"/>
    <property type="match status" value="1"/>
</dbReference>
<feature type="domain" description="Kinesin motor" evidence="12">
    <location>
        <begin position="242"/>
        <end position="553"/>
    </location>
</feature>
<reference evidence="13" key="1">
    <citation type="journal article" date="2023" name="G3 (Bethesda)">
        <title>Whole genome assembly and annotation of the endangered Caribbean coral Acropora cervicornis.</title>
        <authorList>
            <person name="Selwyn J.D."/>
            <person name="Vollmer S.V."/>
        </authorList>
    </citation>
    <scope>NUCLEOTIDE SEQUENCE</scope>
    <source>
        <strain evidence="13">K2</strain>
    </source>
</reference>
<evidence type="ECO:0000313" key="13">
    <source>
        <dbReference type="EMBL" id="KAK2553236.1"/>
    </source>
</evidence>
<feature type="coiled-coil region" evidence="10">
    <location>
        <begin position="784"/>
        <end position="952"/>
    </location>
</feature>
<evidence type="ECO:0000313" key="14">
    <source>
        <dbReference type="Proteomes" id="UP001249851"/>
    </source>
</evidence>
<dbReference type="GO" id="GO:0007018">
    <property type="term" value="P:microtubule-based movement"/>
    <property type="evidence" value="ECO:0007669"/>
    <property type="project" value="InterPro"/>
</dbReference>
<keyword evidence="4 9" id="KW-0547">Nucleotide-binding</keyword>
<dbReference type="Gene3D" id="2.60.200.20">
    <property type="match status" value="1"/>
</dbReference>
<evidence type="ECO:0000256" key="10">
    <source>
        <dbReference type="SAM" id="Coils"/>
    </source>
</evidence>
<comment type="subcellular location">
    <subcellularLocation>
        <location evidence="1">Cytoplasm</location>
        <location evidence="1">Cytoskeleton</location>
    </subcellularLocation>
</comment>
<gene>
    <name evidence="13" type="ORF">P5673_025434</name>
</gene>
<dbReference type="InterPro" id="IPR019821">
    <property type="entry name" value="Kinesin_motor_CS"/>
</dbReference>
<evidence type="ECO:0000256" key="5">
    <source>
        <dbReference type="ARBA" id="ARBA00022840"/>
    </source>
</evidence>
<dbReference type="SMART" id="SM00240">
    <property type="entry name" value="FHA"/>
    <property type="match status" value="1"/>
</dbReference>
<keyword evidence="5 9" id="KW-0067">ATP-binding</keyword>